<comment type="caution">
    <text evidence="8">The sequence shown here is derived from an EMBL/GenBank/DDBJ whole genome shotgun (WGS) entry which is preliminary data.</text>
</comment>
<name>J6F681_TRIAS</name>
<dbReference type="GeneID" id="25987194"/>
<dbReference type="Gene3D" id="3.40.50.12650">
    <property type="match status" value="1"/>
</dbReference>
<organism evidence="8 9">
    <name type="scientific">Trichosporon asahii var. asahii (strain ATCC 90039 / CBS 2479 / JCM 2466 / KCTC 7840 / NBRC 103889/ NCYC 2677 / UAMH 7654)</name>
    <name type="common">Yeast</name>
    <dbReference type="NCBI Taxonomy" id="1186058"/>
    <lineage>
        <taxon>Eukaryota</taxon>
        <taxon>Fungi</taxon>
        <taxon>Dikarya</taxon>
        <taxon>Basidiomycota</taxon>
        <taxon>Agaricomycotina</taxon>
        <taxon>Tremellomycetes</taxon>
        <taxon>Trichosporonales</taxon>
        <taxon>Trichosporonaceae</taxon>
        <taxon>Trichosporon</taxon>
    </lineage>
</organism>
<protein>
    <recommendedName>
        <fullName evidence="7">DNA repair metallo-beta-lactamase domain-containing protein</fullName>
    </recommendedName>
</protein>
<evidence type="ECO:0000259" key="7">
    <source>
        <dbReference type="Pfam" id="PF07522"/>
    </source>
</evidence>
<dbReference type="OrthoDB" id="262529at2759"/>
<evidence type="ECO:0000256" key="3">
    <source>
        <dbReference type="ARBA" id="ARBA00022763"/>
    </source>
</evidence>
<dbReference type="InterPro" id="IPR011084">
    <property type="entry name" value="DRMBL"/>
</dbReference>
<proteinExistence type="inferred from homology"/>
<feature type="domain" description="DNA repair metallo-beta-lactamase" evidence="7">
    <location>
        <begin position="345"/>
        <end position="401"/>
    </location>
</feature>
<dbReference type="GO" id="GO:0005634">
    <property type="term" value="C:nucleus"/>
    <property type="evidence" value="ECO:0007669"/>
    <property type="project" value="UniProtKB-SubCell"/>
</dbReference>
<dbReference type="GO" id="GO:0036297">
    <property type="term" value="P:interstrand cross-link repair"/>
    <property type="evidence" value="ECO:0007669"/>
    <property type="project" value="TreeGrafter"/>
</dbReference>
<feature type="region of interest" description="Disordered" evidence="6">
    <location>
        <begin position="1"/>
        <end position="47"/>
    </location>
</feature>
<dbReference type="EMBL" id="ALBS01000023">
    <property type="protein sequence ID" value="EJT52549.1"/>
    <property type="molecule type" value="Genomic_DNA"/>
</dbReference>
<evidence type="ECO:0000256" key="6">
    <source>
        <dbReference type="SAM" id="MobiDB-lite"/>
    </source>
</evidence>
<keyword evidence="4" id="KW-0234">DNA repair</keyword>
<dbReference type="GO" id="GO:0006303">
    <property type="term" value="P:double-strand break repair via nonhomologous end joining"/>
    <property type="evidence" value="ECO:0007669"/>
    <property type="project" value="TreeGrafter"/>
</dbReference>
<keyword evidence="5" id="KW-0539">Nucleus</keyword>
<evidence type="ECO:0000313" key="8">
    <source>
        <dbReference type="EMBL" id="EJT52549.1"/>
    </source>
</evidence>
<feature type="compositionally biased region" description="Basic and acidic residues" evidence="6">
    <location>
        <begin position="7"/>
        <end position="19"/>
    </location>
</feature>
<accession>J6F681</accession>
<comment type="subcellular location">
    <subcellularLocation>
        <location evidence="1">Nucleus</location>
    </subcellularLocation>
</comment>
<evidence type="ECO:0000256" key="1">
    <source>
        <dbReference type="ARBA" id="ARBA00004123"/>
    </source>
</evidence>
<feature type="compositionally biased region" description="Acidic residues" evidence="6">
    <location>
        <begin position="161"/>
        <end position="176"/>
    </location>
</feature>
<evidence type="ECO:0000256" key="5">
    <source>
        <dbReference type="ARBA" id="ARBA00023242"/>
    </source>
</evidence>
<comment type="similarity">
    <text evidence="2">Belongs to the DNA repair metallo-beta-lactamase (DRMBL) family.</text>
</comment>
<dbReference type="InterPro" id="IPR036866">
    <property type="entry name" value="RibonucZ/Hydroxyglut_hydro"/>
</dbReference>
<reference evidence="8 9" key="1">
    <citation type="journal article" date="2012" name="Eukaryot. Cell">
        <title>Draft genome sequence of CBS 2479, the standard type strain of Trichosporon asahii.</title>
        <authorList>
            <person name="Yang R.Y."/>
            <person name="Li H.T."/>
            <person name="Zhu H."/>
            <person name="Zhou G.P."/>
            <person name="Wang M."/>
            <person name="Wang L."/>
        </authorList>
    </citation>
    <scope>NUCLEOTIDE SEQUENCE [LARGE SCALE GENOMIC DNA]</scope>
    <source>
        <strain evidence="9">ATCC 90039 / CBS 2479 / JCM 2466 / KCTC 7840 / NCYC 2677 / UAMH 7654</strain>
    </source>
</reference>
<evidence type="ECO:0000256" key="2">
    <source>
        <dbReference type="ARBA" id="ARBA00010304"/>
    </source>
</evidence>
<dbReference type="GO" id="GO:0003684">
    <property type="term" value="F:damaged DNA binding"/>
    <property type="evidence" value="ECO:0007669"/>
    <property type="project" value="TreeGrafter"/>
</dbReference>
<feature type="region of interest" description="Disordered" evidence="6">
    <location>
        <begin position="56"/>
        <end position="75"/>
    </location>
</feature>
<dbReference type="PANTHER" id="PTHR23240">
    <property type="entry name" value="DNA CROSS-LINK REPAIR PROTEIN PSO2/SNM1-RELATED"/>
    <property type="match status" value="1"/>
</dbReference>
<dbReference type="KEGG" id="tasa:A1Q1_03681"/>
<dbReference type="VEuPathDB" id="FungiDB:A1Q1_03681"/>
<feature type="region of interest" description="Disordered" evidence="6">
    <location>
        <begin position="141"/>
        <end position="210"/>
    </location>
</feature>
<sequence length="513" mass="57683">MAPRTDILFRDDSESDRSQARRRATLGRTLRNSEHGRRHRHLARRESLPRLQRLSLRGKTDRRRGGHNVQVADGREQSHFPISALRRLQSHVLHPAVACKPLDTIYLDTTYLNPSYCFPPQPLVIEACAALAKKVVGGEDVKAEAKEEDEKPELEMPPPGPEEEDDGEGGDGEDYGGEAPDGYMDETPVDSKEQTPAANDRAVGTPGGCDVTEDVKPQIEEDIKPVVEADVKPTVVDDVKSDIKPDITSWLNTDTKPDIKPNVKPDIKPVVHPMVSAYAAAERSVSMLSSWLGKNVDKKPEVANDGRTLILIGTYSIGKERIAIGAKIYCNPRKTQILKCEDDPELHDLMGTDPIECQIHLVPLSNITLDNLEEYLATMHPHFNRVLAFRPTGWTFSGPSAANSLPDVNFIIKRDQARGFSDVSLKPIRGSCRKYMMFAFVVLRVDVLRPQRARDTEDHCHGQCGHGEEMKKWFEKWNYEKKRRHERGQPRIVQYRDENYSSVTPSALCTCMQ</sequence>
<dbReference type="Gene3D" id="3.60.15.10">
    <property type="entry name" value="Ribonuclease Z/Hydroxyacylglutathione hydrolase-like"/>
    <property type="match status" value="1"/>
</dbReference>
<dbReference type="HOGENOM" id="CLU_531204_0_0_1"/>
<keyword evidence="3" id="KW-0227">DNA damage</keyword>
<dbReference type="Proteomes" id="UP000002748">
    <property type="component" value="Unassembled WGS sequence"/>
</dbReference>
<gene>
    <name evidence="8" type="ORF">A1Q1_03681</name>
</gene>
<dbReference type="GO" id="GO:0035312">
    <property type="term" value="F:5'-3' DNA exonuclease activity"/>
    <property type="evidence" value="ECO:0007669"/>
    <property type="project" value="TreeGrafter"/>
</dbReference>
<dbReference type="PANTHER" id="PTHR23240:SF6">
    <property type="entry name" value="DNA CROSS-LINK REPAIR 1A PROTEIN"/>
    <property type="match status" value="1"/>
</dbReference>
<dbReference type="Pfam" id="PF07522">
    <property type="entry name" value="DRMBL"/>
    <property type="match status" value="1"/>
</dbReference>
<dbReference type="RefSeq" id="XP_014183770.1">
    <property type="nucleotide sequence ID" value="XM_014328295.1"/>
</dbReference>
<evidence type="ECO:0000256" key="4">
    <source>
        <dbReference type="ARBA" id="ARBA00023204"/>
    </source>
</evidence>
<evidence type="ECO:0000313" key="9">
    <source>
        <dbReference type="Proteomes" id="UP000002748"/>
    </source>
</evidence>
<dbReference type="AlphaFoldDB" id="J6F681"/>